<gene>
    <name evidence="3" type="ordered locus">Tcur_4669</name>
</gene>
<feature type="signal peptide" evidence="1">
    <location>
        <begin position="1"/>
        <end position="25"/>
    </location>
</feature>
<dbReference type="SUPFAM" id="SSF53850">
    <property type="entry name" value="Periplasmic binding protein-like II"/>
    <property type="match status" value="1"/>
</dbReference>
<dbReference type="Pfam" id="PF09084">
    <property type="entry name" value="NMT1"/>
    <property type="match status" value="1"/>
</dbReference>
<organism evidence="3 4">
    <name type="scientific">Thermomonospora curvata (strain ATCC 19995 / DSM 43183 / JCM 3096 / KCTC 9072 / NBRC 15933 / NCIMB 10081 / Henssen B9)</name>
    <dbReference type="NCBI Taxonomy" id="471852"/>
    <lineage>
        <taxon>Bacteria</taxon>
        <taxon>Bacillati</taxon>
        <taxon>Actinomycetota</taxon>
        <taxon>Actinomycetes</taxon>
        <taxon>Streptosporangiales</taxon>
        <taxon>Thermomonosporaceae</taxon>
        <taxon>Thermomonospora</taxon>
    </lineage>
</organism>
<feature type="chain" id="PRO_5003019414" evidence="1">
    <location>
        <begin position="26"/>
        <end position="335"/>
    </location>
</feature>
<dbReference type="KEGG" id="tcu:Tcur_4669"/>
<evidence type="ECO:0000259" key="2">
    <source>
        <dbReference type="Pfam" id="PF09084"/>
    </source>
</evidence>
<protein>
    <submittedName>
        <fullName evidence="3">NMT1/THI5 like domain protein</fullName>
    </submittedName>
</protein>
<evidence type="ECO:0000313" key="3">
    <source>
        <dbReference type="EMBL" id="ACZ00191.1"/>
    </source>
</evidence>
<dbReference type="eggNOG" id="COG0715">
    <property type="taxonomic scope" value="Bacteria"/>
</dbReference>
<dbReference type="AlphaFoldDB" id="D1A692"/>
<reference evidence="3 4" key="1">
    <citation type="journal article" date="2011" name="Stand. Genomic Sci.">
        <title>Complete genome sequence of Thermomonospora curvata type strain (B9).</title>
        <authorList>
            <person name="Chertkov O."/>
            <person name="Sikorski J."/>
            <person name="Nolan M."/>
            <person name="Lapidus A."/>
            <person name="Lucas S."/>
            <person name="Del Rio T.G."/>
            <person name="Tice H."/>
            <person name="Cheng J.F."/>
            <person name="Goodwin L."/>
            <person name="Pitluck S."/>
            <person name="Liolios K."/>
            <person name="Ivanova N."/>
            <person name="Mavromatis K."/>
            <person name="Mikhailova N."/>
            <person name="Ovchinnikova G."/>
            <person name="Pati A."/>
            <person name="Chen A."/>
            <person name="Palaniappan K."/>
            <person name="Djao O.D."/>
            <person name="Land M."/>
            <person name="Hauser L."/>
            <person name="Chang Y.J."/>
            <person name="Jeffries C.D."/>
            <person name="Brettin T."/>
            <person name="Han C."/>
            <person name="Detter J.C."/>
            <person name="Rohde M."/>
            <person name="Goker M."/>
            <person name="Woyke T."/>
            <person name="Bristow J."/>
            <person name="Eisen J.A."/>
            <person name="Markowitz V."/>
            <person name="Hugenholtz P."/>
            <person name="Klenk H.P."/>
            <person name="Kyrpides N.C."/>
        </authorList>
    </citation>
    <scope>NUCLEOTIDE SEQUENCE [LARGE SCALE GENOMIC DNA]</scope>
    <source>
        <strain evidence="4">ATCC 19995 / DSM 43183 / JCM 3096 / KCTC 9072 / NBRC 15933 / NCIMB 10081 / Henssen B9</strain>
    </source>
</reference>
<dbReference type="PANTHER" id="PTHR30024">
    <property type="entry name" value="ALIPHATIC SULFONATES-BINDING PROTEIN-RELATED"/>
    <property type="match status" value="1"/>
</dbReference>
<accession>D1A692</accession>
<feature type="domain" description="SsuA/THI5-like" evidence="2">
    <location>
        <begin position="54"/>
        <end position="266"/>
    </location>
</feature>
<dbReference type="HOGENOM" id="CLU_028871_5_1_11"/>
<dbReference type="STRING" id="471852.Tcur_4669"/>
<keyword evidence="1" id="KW-0732">Signal</keyword>
<dbReference type="InterPro" id="IPR015168">
    <property type="entry name" value="SsuA/THI5"/>
</dbReference>
<evidence type="ECO:0000256" key="1">
    <source>
        <dbReference type="SAM" id="SignalP"/>
    </source>
</evidence>
<dbReference type="Proteomes" id="UP000001918">
    <property type="component" value="Chromosome"/>
</dbReference>
<dbReference type="PANTHER" id="PTHR30024:SF42">
    <property type="entry name" value="ALIPHATIC SULFONATES-BINDING PROTEIN-RELATED"/>
    <property type="match status" value="1"/>
</dbReference>
<dbReference type="Gene3D" id="3.40.190.10">
    <property type="entry name" value="Periplasmic binding protein-like II"/>
    <property type="match status" value="2"/>
</dbReference>
<sequence length="335" mass="35089">MNVPSMSRRGVLALFPSLLAAGALAACSGDDEGGGSGGLEKSTITVGLLPVPEGAALYIAIQQGLFKAEGLTVKTQFIQTGAAAVPLLRSGQLDISMTNYTAALLAQEQSNGAVDWKILADAYQGEKGSFVVVVPEKSSIKEPKDLAGKKIAVPGLKSVATLSISACLQAAGISDESIDYVEMAFPQMQPALEAGRVDAAWMAEPFITQIHRAGGRTVLDTMDPSGPTKNLPISGWGTLGDYPKKYPNTVAAFQRAMAKAQQMAASDRNLVARTLPTYVKGLDQATAQTITLGSFPTSQNPTRLERLAGLMGNHGYLKNPDKLDVKSMIVPGPSA</sequence>
<keyword evidence="4" id="KW-1185">Reference proteome</keyword>
<dbReference type="EMBL" id="CP001738">
    <property type="protein sequence ID" value="ACZ00191.1"/>
    <property type="molecule type" value="Genomic_DNA"/>
</dbReference>
<evidence type="ECO:0000313" key="4">
    <source>
        <dbReference type="Proteomes" id="UP000001918"/>
    </source>
</evidence>
<proteinExistence type="predicted"/>
<name>D1A692_THECD</name>